<dbReference type="GO" id="GO:0004803">
    <property type="term" value="F:transposase activity"/>
    <property type="evidence" value="ECO:0007669"/>
    <property type="project" value="TreeGrafter"/>
</dbReference>
<dbReference type="PANTHER" id="PTHR10948:SF23">
    <property type="entry name" value="TRANSPOSASE INSI FOR INSERTION SEQUENCE ELEMENT IS30A-RELATED"/>
    <property type="match status" value="1"/>
</dbReference>
<organism evidence="2 3">
    <name type="scientific">Tepidimonas alkaliphilus</name>
    <dbReference type="NCBI Taxonomy" id="2588942"/>
    <lineage>
        <taxon>Bacteria</taxon>
        <taxon>Pseudomonadati</taxon>
        <taxon>Pseudomonadota</taxon>
        <taxon>Betaproteobacteria</taxon>
        <taxon>Burkholderiales</taxon>
        <taxon>Tepidimonas</taxon>
    </lineage>
</organism>
<evidence type="ECO:0000259" key="1">
    <source>
        <dbReference type="PROSITE" id="PS50994"/>
    </source>
</evidence>
<comment type="caution">
    <text evidence="2">The sequence shown here is derived from an EMBL/GenBank/DDBJ whole genome shotgun (WGS) entry which is preliminary data.</text>
</comment>
<reference evidence="2 3" key="1">
    <citation type="submission" date="2019-07" db="EMBL/GenBank/DDBJ databases">
        <title>Tepidimonas alkaliphilus YIM 72238 draft genome.</title>
        <authorList>
            <person name="Da Costa M.S."/>
            <person name="Froufe H.J.C."/>
            <person name="Egas C."/>
            <person name="Albuquerque L."/>
        </authorList>
    </citation>
    <scope>NUCLEOTIDE SEQUENCE [LARGE SCALE GENOMIC DNA]</scope>
    <source>
        <strain evidence="2 3">YIM 72238</strain>
    </source>
</reference>
<gene>
    <name evidence="2" type="ORF">Talka_02144</name>
</gene>
<name>A0A554W4L1_9BURK</name>
<dbReference type="EMBL" id="VJNB01000013">
    <property type="protein sequence ID" value="TSE18501.1"/>
    <property type="molecule type" value="Genomic_DNA"/>
</dbReference>
<dbReference type="Proteomes" id="UP000315736">
    <property type="component" value="Unassembled WGS sequence"/>
</dbReference>
<dbReference type="GO" id="GO:0003676">
    <property type="term" value="F:nucleic acid binding"/>
    <property type="evidence" value="ECO:0007669"/>
    <property type="project" value="InterPro"/>
</dbReference>
<dbReference type="InterPro" id="IPR001584">
    <property type="entry name" value="Integrase_cat-core"/>
</dbReference>
<dbReference type="InterPro" id="IPR053392">
    <property type="entry name" value="Transposase_IS30-like"/>
</dbReference>
<dbReference type="InterPro" id="IPR051917">
    <property type="entry name" value="Transposase-Integrase"/>
</dbReference>
<dbReference type="InterPro" id="IPR036397">
    <property type="entry name" value="RNaseH_sf"/>
</dbReference>
<feature type="domain" description="Integrase catalytic" evidence="1">
    <location>
        <begin position="70"/>
        <end position="230"/>
    </location>
</feature>
<dbReference type="PROSITE" id="PS50994">
    <property type="entry name" value="INTEGRASE"/>
    <property type="match status" value="1"/>
</dbReference>
<dbReference type="GO" id="GO:0005829">
    <property type="term" value="C:cytosol"/>
    <property type="evidence" value="ECO:0007669"/>
    <property type="project" value="TreeGrafter"/>
</dbReference>
<dbReference type="Pfam" id="PF00665">
    <property type="entry name" value="rve"/>
    <property type="match status" value="1"/>
</dbReference>
<dbReference type="PANTHER" id="PTHR10948">
    <property type="entry name" value="TRANSPOSASE"/>
    <property type="match status" value="1"/>
</dbReference>
<sequence length="241" mass="27025">MGPDDLDRRVSHETIDNGIDAMPRGELRKEIIASLRRAQSKRMPCSRGQDRRGQLPEAVSIHLRPPEANERAFPGHWEGDLLKGAANRSAVGVLVERSSRLVCSPKLKDATAASALEDFTAKPRKMPKPMRKTLTYDRGKEMARHPELTEATGIRVDFCDPRSPWQRGSCENRLRFHPNINGLLRQVLPKGTDLSVCSQEELDAIADRLNNRPRAIHGFYPPIAVDQAMLEKLTQASHSLQ</sequence>
<dbReference type="GO" id="GO:0015074">
    <property type="term" value="P:DNA integration"/>
    <property type="evidence" value="ECO:0007669"/>
    <property type="project" value="InterPro"/>
</dbReference>
<dbReference type="SUPFAM" id="SSF53098">
    <property type="entry name" value="Ribonuclease H-like"/>
    <property type="match status" value="1"/>
</dbReference>
<accession>A0A554W4L1</accession>
<protein>
    <submittedName>
        <fullName evidence="2">Integrase core domain protein</fullName>
    </submittedName>
</protein>
<proteinExistence type="predicted"/>
<dbReference type="Gene3D" id="3.30.420.10">
    <property type="entry name" value="Ribonuclease H-like superfamily/Ribonuclease H"/>
    <property type="match status" value="1"/>
</dbReference>
<dbReference type="AlphaFoldDB" id="A0A554W4L1"/>
<evidence type="ECO:0000313" key="2">
    <source>
        <dbReference type="EMBL" id="TSE18501.1"/>
    </source>
</evidence>
<dbReference type="GO" id="GO:0032196">
    <property type="term" value="P:transposition"/>
    <property type="evidence" value="ECO:0007669"/>
    <property type="project" value="TreeGrafter"/>
</dbReference>
<dbReference type="NCBIfam" id="NF033563">
    <property type="entry name" value="transpos_IS30"/>
    <property type="match status" value="1"/>
</dbReference>
<evidence type="ECO:0000313" key="3">
    <source>
        <dbReference type="Proteomes" id="UP000315736"/>
    </source>
</evidence>
<keyword evidence="3" id="KW-1185">Reference proteome</keyword>
<dbReference type="InterPro" id="IPR012337">
    <property type="entry name" value="RNaseH-like_sf"/>
</dbReference>